<evidence type="ECO:0000313" key="2">
    <source>
        <dbReference type="Proteomes" id="UP000010475"/>
    </source>
</evidence>
<dbReference type="KEGG" id="csg:Cylst_5221"/>
<dbReference type="Proteomes" id="UP000010475">
    <property type="component" value="Chromosome"/>
</dbReference>
<name>K9X3M6_9NOST</name>
<dbReference type="EMBL" id="CP003642">
    <property type="protein sequence ID" value="AFZ27255.1"/>
    <property type="molecule type" value="Genomic_DNA"/>
</dbReference>
<reference evidence="1 2" key="1">
    <citation type="submission" date="2012-06" db="EMBL/GenBank/DDBJ databases">
        <title>Finished chromosome of genome of Cylindrospermum stagnale PCC 7417.</title>
        <authorList>
            <consortium name="US DOE Joint Genome Institute"/>
            <person name="Gugger M."/>
            <person name="Coursin T."/>
            <person name="Rippka R."/>
            <person name="Tandeau De Marsac N."/>
            <person name="Huntemann M."/>
            <person name="Wei C.-L."/>
            <person name="Han J."/>
            <person name="Detter J.C."/>
            <person name="Han C."/>
            <person name="Tapia R."/>
            <person name="Chen A."/>
            <person name="Kyrpides N."/>
            <person name="Mavromatis K."/>
            <person name="Markowitz V."/>
            <person name="Szeto E."/>
            <person name="Ivanova N."/>
            <person name="Pagani I."/>
            <person name="Pati A."/>
            <person name="Goodwin L."/>
            <person name="Nordberg H.P."/>
            <person name="Cantor M.N."/>
            <person name="Hua S.X."/>
            <person name="Woyke T."/>
            <person name="Kerfeld C.A."/>
        </authorList>
    </citation>
    <scope>NUCLEOTIDE SEQUENCE [LARGE SCALE GENOMIC DNA]</scope>
    <source>
        <strain evidence="1 2">PCC 7417</strain>
    </source>
</reference>
<dbReference type="eggNOG" id="ENOG502Z9Z0">
    <property type="taxonomic scope" value="Bacteria"/>
</dbReference>
<dbReference type="HOGENOM" id="CLU_054942_0_0_3"/>
<protein>
    <submittedName>
        <fullName evidence="1">Uncharacterized protein</fullName>
    </submittedName>
</protein>
<organism evidence="1 2">
    <name type="scientific">Cylindrospermum stagnale PCC 7417</name>
    <dbReference type="NCBI Taxonomy" id="56107"/>
    <lineage>
        <taxon>Bacteria</taxon>
        <taxon>Bacillati</taxon>
        <taxon>Cyanobacteriota</taxon>
        <taxon>Cyanophyceae</taxon>
        <taxon>Nostocales</taxon>
        <taxon>Nostocaceae</taxon>
        <taxon>Cylindrospermum</taxon>
    </lineage>
</organism>
<dbReference type="AlphaFoldDB" id="K9X3M6"/>
<keyword evidence="2" id="KW-1185">Reference proteome</keyword>
<dbReference type="RefSeq" id="WP_015210490.1">
    <property type="nucleotide sequence ID" value="NC_019757.1"/>
</dbReference>
<dbReference type="STRING" id="56107.Cylst_5221"/>
<dbReference type="OrthoDB" id="581443at2"/>
<gene>
    <name evidence="1" type="ORF">Cylst_5221</name>
</gene>
<dbReference type="PATRIC" id="fig|56107.3.peg.5730"/>
<evidence type="ECO:0000313" key="1">
    <source>
        <dbReference type="EMBL" id="AFZ27255.1"/>
    </source>
</evidence>
<sequence length="406" mass="47611">MEDRVPLFSGRQLGSVLLEREQQISQDIEETDSNTLLNTSVEDWCDYYENHCKFEILQLKDNEIRVDQEEALVPVTNFYRGLTHEQGTKFIYFISFEGEQELFRYQPSVYIGDFANPLTAKIYNGELILEYPEWQPEVTIIQSRFKHDLSNIQEHINFINRDILTFNNSIRAKVKPKIENRRQKLLKAQELVTALGYPLKQRDNMPQTYIVPTVQRKLIVTRPSANTTSFVPEPDLEMKEYEHILSVITNMVMVMERSPKAFQTMEEEHLRQHFLVQLNGHYEGQATGETFNGDGKTDILIRVNGRNIFIAECKFWRGDKGFQETIEQLLGYTKWRDTKTALIIFNRNKDFTAVVQQIPTIIKSHSNFKRELSCNFETGFRCMLHNRDDVNREFILTTLAFDVPTK</sequence>
<proteinExistence type="predicted"/>
<accession>K9X3M6</accession>